<sequence length="195" mass="21607">MTGVFDWPVIPADPGDDVNNTIAPRRHSGHLCVGIDCNWVFDLLEVGQLRMDILCVHRVHRHVLVIGRHEVEVCPYIGQQEFNLAIPLGAGEPVLPLHDGSSPRRGMDVTAIILPLHRCLQSLGPRLHVMTGVFDWPVIPADPGDDVNNTIAPRCHSGHFCVGIDCNWVFDLLEVGQLRMDILCVHQVGSRPCRS</sequence>
<dbReference type="EMBL" id="CASHTH010003817">
    <property type="protein sequence ID" value="CAI8049775.1"/>
    <property type="molecule type" value="Genomic_DNA"/>
</dbReference>
<dbReference type="AlphaFoldDB" id="A0AA35TK51"/>
<evidence type="ECO:0000313" key="2">
    <source>
        <dbReference type="Proteomes" id="UP001174909"/>
    </source>
</evidence>
<evidence type="ECO:0000313" key="1">
    <source>
        <dbReference type="EMBL" id="CAI8049775.1"/>
    </source>
</evidence>
<name>A0AA35TK51_GEOBA</name>
<reference evidence="1" key="1">
    <citation type="submission" date="2023-03" db="EMBL/GenBank/DDBJ databases">
        <authorList>
            <person name="Steffen K."/>
            <person name="Cardenas P."/>
        </authorList>
    </citation>
    <scope>NUCLEOTIDE SEQUENCE</scope>
</reference>
<accession>A0AA35TK51</accession>
<protein>
    <submittedName>
        <fullName evidence="1">Uncharacterized protein</fullName>
    </submittedName>
</protein>
<proteinExistence type="predicted"/>
<organism evidence="1 2">
    <name type="scientific">Geodia barretti</name>
    <name type="common">Barrett's horny sponge</name>
    <dbReference type="NCBI Taxonomy" id="519541"/>
    <lineage>
        <taxon>Eukaryota</taxon>
        <taxon>Metazoa</taxon>
        <taxon>Porifera</taxon>
        <taxon>Demospongiae</taxon>
        <taxon>Heteroscleromorpha</taxon>
        <taxon>Tetractinellida</taxon>
        <taxon>Astrophorina</taxon>
        <taxon>Geodiidae</taxon>
        <taxon>Geodia</taxon>
    </lineage>
</organism>
<keyword evidence="2" id="KW-1185">Reference proteome</keyword>
<comment type="caution">
    <text evidence="1">The sequence shown here is derived from an EMBL/GenBank/DDBJ whole genome shotgun (WGS) entry which is preliminary data.</text>
</comment>
<gene>
    <name evidence="1" type="ORF">GBAR_LOCUS27400</name>
</gene>
<dbReference type="Proteomes" id="UP001174909">
    <property type="component" value="Unassembled WGS sequence"/>
</dbReference>